<protein>
    <recommendedName>
        <fullName evidence="4">5-bromo-4-chloroindolyl phosphate hydrolysis protein</fullName>
    </recommendedName>
</protein>
<evidence type="ECO:0000313" key="3">
    <source>
        <dbReference type="Proteomes" id="UP000564378"/>
    </source>
</evidence>
<name>A0A842I1E9_9SPHN</name>
<keyword evidence="3" id="KW-1185">Reference proteome</keyword>
<comment type="caution">
    <text evidence="2">The sequence shown here is derived from an EMBL/GenBank/DDBJ whole genome shotgun (WGS) entry which is preliminary data.</text>
</comment>
<reference evidence="2 3" key="1">
    <citation type="submission" date="2020-08" db="EMBL/GenBank/DDBJ databases">
        <title>Draft genome sequence of Parasphingopyxis sp. GrpM-11.</title>
        <authorList>
            <person name="Oh J."/>
            <person name="Roh D.-H."/>
        </authorList>
    </citation>
    <scope>NUCLEOTIDE SEQUENCE [LARGE SCALE GENOMIC DNA]</scope>
    <source>
        <strain evidence="2 3">GrpM-11</strain>
    </source>
</reference>
<feature type="transmembrane region" description="Helical" evidence="1">
    <location>
        <begin position="68"/>
        <end position="88"/>
    </location>
</feature>
<sequence>MSQSDRILQQADELLRRVSPQARELARRQRKRRQEAFMRRLRTGVMLAIAAIIGMAGVGVFFNSFGLAWLMLTLVIAFLVIVGVLIAGSQPDVTQERLMESELPALPANTEQWLAKQRLALPAPANRKLDAIATRLEELRPQLQNLDPREPAAVEVRRLVGVELPELVEGYKRVPDHLRREESLGGRTPEHQLVEGLDIVESEISRMTRQLAAGELDALATQGKFLELKYRGDEDLGNGR</sequence>
<evidence type="ECO:0008006" key="4">
    <source>
        <dbReference type="Google" id="ProtNLM"/>
    </source>
</evidence>
<proteinExistence type="predicted"/>
<dbReference type="RefSeq" id="WP_185801752.1">
    <property type="nucleotide sequence ID" value="NZ_JACJVJ010000002.1"/>
</dbReference>
<keyword evidence="1" id="KW-0472">Membrane</keyword>
<dbReference type="EMBL" id="JACJVJ010000002">
    <property type="protein sequence ID" value="MBC2778499.1"/>
    <property type="molecule type" value="Genomic_DNA"/>
</dbReference>
<feature type="transmembrane region" description="Helical" evidence="1">
    <location>
        <begin position="41"/>
        <end position="62"/>
    </location>
</feature>
<dbReference type="Proteomes" id="UP000564378">
    <property type="component" value="Unassembled WGS sequence"/>
</dbReference>
<accession>A0A842I1E9</accession>
<keyword evidence="1" id="KW-1133">Transmembrane helix</keyword>
<dbReference type="AlphaFoldDB" id="A0A842I1E9"/>
<evidence type="ECO:0000256" key="1">
    <source>
        <dbReference type="SAM" id="Phobius"/>
    </source>
</evidence>
<evidence type="ECO:0000313" key="2">
    <source>
        <dbReference type="EMBL" id="MBC2778499.1"/>
    </source>
</evidence>
<organism evidence="2 3">
    <name type="scientific">Parasphingopyxis marina</name>
    <dbReference type="NCBI Taxonomy" id="2761622"/>
    <lineage>
        <taxon>Bacteria</taxon>
        <taxon>Pseudomonadati</taxon>
        <taxon>Pseudomonadota</taxon>
        <taxon>Alphaproteobacteria</taxon>
        <taxon>Sphingomonadales</taxon>
        <taxon>Sphingomonadaceae</taxon>
        <taxon>Parasphingopyxis</taxon>
    </lineage>
</organism>
<gene>
    <name evidence="2" type="ORF">H6P80_12810</name>
</gene>
<keyword evidence="1" id="KW-0812">Transmembrane</keyword>